<dbReference type="CDD" id="cd00093">
    <property type="entry name" value="HTH_XRE"/>
    <property type="match status" value="1"/>
</dbReference>
<protein>
    <submittedName>
        <fullName evidence="2">Helix-turn-helix domain-containing protein</fullName>
    </submittedName>
</protein>
<dbReference type="SUPFAM" id="SSF47413">
    <property type="entry name" value="lambda repressor-like DNA-binding domains"/>
    <property type="match status" value="1"/>
</dbReference>
<comment type="caution">
    <text evidence="2">The sequence shown here is derived from an EMBL/GenBank/DDBJ whole genome shotgun (WGS) entry which is preliminary data.</text>
</comment>
<keyword evidence="3" id="KW-1185">Reference proteome</keyword>
<sequence>MATGESAHSGSTARRMVLGGQLRRLREARDLSREDAGHAIRGSESKISRMELGRVSFKERDVADLLTLYGVHEEAERGSFLDLVRQSNQPGWWNRYSDLMPRWFQDYVGLEESASRVQTYEVLFVPGLLQTERYARAVVRRGIPDASEDEVSRRVTLRMQRKKVFTYPRPPRLWAVIDESVLHRPLGGPEVLREQVEELLELVKLPNVSLQVVPFGPRGSSAESAFTMLRFAEPELPDIVYLEHLCGALYLDKPAEIDLYSQVFHRLTLDAATPAQTKKILNEVRNRLV</sequence>
<dbReference type="Gene3D" id="1.10.260.40">
    <property type="entry name" value="lambda repressor-like DNA-binding domains"/>
    <property type="match status" value="1"/>
</dbReference>
<evidence type="ECO:0000313" key="3">
    <source>
        <dbReference type="Proteomes" id="UP000791080"/>
    </source>
</evidence>
<feature type="domain" description="HTH cro/C1-type" evidence="1">
    <location>
        <begin position="22"/>
        <end position="75"/>
    </location>
</feature>
<dbReference type="InterPro" id="IPR043917">
    <property type="entry name" value="DUF5753"/>
</dbReference>
<dbReference type="EMBL" id="AUBJ02000001">
    <property type="protein sequence ID" value="MCP2331203.1"/>
    <property type="molecule type" value="Genomic_DNA"/>
</dbReference>
<evidence type="ECO:0000313" key="2">
    <source>
        <dbReference type="EMBL" id="MCP2331203.1"/>
    </source>
</evidence>
<accession>A0ABT1JFK8</accession>
<dbReference type="Pfam" id="PF13560">
    <property type="entry name" value="HTH_31"/>
    <property type="match status" value="1"/>
</dbReference>
<evidence type="ECO:0000259" key="1">
    <source>
        <dbReference type="PROSITE" id="PS50943"/>
    </source>
</evidence>
<dbReference type="SMART" id="SM00530">
    <property type="entry name" value="HTH_XRE"/>
    <property type="match status" value="1"/>
</dbReference>
<dbReference type="InterPro" id="IPR001387">
    <property type="entry name" value="Cro/C1-type_HTH"/>
</dbReference>
<gene>
    <name evidence="2" type="ORF">G443_001473</name>
</gene>
<reference evidence="2 3" key="2">
    <citation type="submission" date="2022-06" db="EMBL/GenBank/DDBJ databases">
        <title>Genomic Encyclopedia of Type Strains, Phase I: the one thousand microbial genomes (KMG-I) project.</title>
        <authorList>
            <person name="Kyrpides N."/>
        </authorList>
    </citation>
    <scope>NUCLEOTIDE SEQUENCE [LARGE SCALE GENOMIC DNA]</scope>
    <source>
        <strain evidence="2 3">DSM 43889</strain>
    </source>
</reference>
<dbReference type="PROSITE" id="PS50943">
    <property type="entry name" value="HTH_CROC1"/>
    <property type="match status" value="1"/>
</dbReference>
<dbReference type="InterPro" id="IPR010982">
    <property type="entry name" value="Lambda_DNA-bd_dom_sf"/>
</dbReference>
<proteinExistence type="predicted"/>
<organism evidence="2 3">
    <name type="scientific">Actinoalloteichus caeruleus DSM 43889</name>
    <dbReference type="NCBI Taxonomy" id="1120930"/>
    <lineage>
        <taxon>Bacteria</taxon>
        <taxon>Bacillati</taxon>
        <taxon>Actinomycetota</taxon>
        <taxon>Actinomycetes</taxon>
        <taxon>Pseudonocardiales</taxon>
        <taxon>Pseudonocardiaceae</taxon>
        <taxon>Actinoalloteichus</taxon>
        <taxon>Actinoalloteichus cyanogriseus</taxon>
    </lineage>
</organism>
<name>A0ABT1JFK8_ACTCY</name>
<reference evidence="2 3" key="1">
    <citation type="submission" date="2013-07" db="EMBL/GenBank/DDBJ databases">
        <authorList>
            <consortium name="DOE Joint Genome Institute"/>
            <person name="Reeve W."/>
            <person name="Huntemann M."/>
            <person name="Han J."/>
            <person name="Chen A."/>
            <person name="Kyrpides N."/>
            <person name="Mavromatis K."/>
            <person name="Markowitz V."/>
            <person name="Palaniappan K."/>
            <person name="Ivanova N."/>
            <person name="Schaumberg A."/>
            <person name="Pati A."/>
            <person name="Liolios K."/>
            <person name="Nordberg H.P."/>
            <person name="Cantor M.N."/>
            <person name="Hua S.X."/>
            <person name="Woyke T."/>
        </authorList>
    </citation>
    <scope>NUCLEOTIDE SEQUENCE [LARGE SCALE GENOMIC DNA]</scope>
    <source>
        <strain evidence="2 3">DSM 43889</strain>
    </source>
</reference>
<dbReference type="Proteomes" id="UP000791080">
    <property type="component" value="Unassembled WGS sequence"/>
</dbReference>
<dbReference type="Pfam" id="PF19054">
    <property type="entry name" value="DUF5753"/>
    <property type="match status" value="1"/>
</dbReference>